<reference evidence="2 3" key="1">
    <citation type="submission" date="2016-08" db="EMBL/GenBank/DDBJ databases">
        <title>A Parts List for Fungal Cellulosomes Revealed by Comparative Genomics.</title>
        <authorList>
            <consortium name="DOE Joint Genome Institute"/>
            <person name="Haitjema C.H."/>
            <person name="Gilmore S.P."/>
            <person name="Henske J.K."/>
            <person name="Solomon K.V."/>
            <person name="De Groot R."/>
            <person name="Kuo A."/>
            <person name="Mondo S.J."/>
            <person name="Salamov A.A."/>
            <person name="Labutti K."/>
            <person name="Zhao Z."/>
            <person name="Chiniquy J."/>
            <person name="Barry K."/>
            <person name="Brewer H.M."/>
            <person name="Purvine S.O."/>
            <person name="Wright A.T."/>
            <person name="Boxma B."/>
            <person name="Van Alen T."/>
            <person name="Hackstein J.H."/>
            <person name="Baker S.E."/>
            <person name="Grigoriev I.V."/>
            <person name="O'Malley M.A."/>
        </authorList>
    </citation>
    <scope>NUCLEOTIDE SEQUENCE [LARGE SCALE GENOMIC DNA]</scope>
    <source>
        <strain evidence="2 3">G1</strain>
    </source>
</reference>
<sequence>MKISIVSGLLTALCFNLVASSSFLRRIYKPIIYLKEDDLDVSNDCSKKLEPYKKCAEKISSTFSEIRDIVDDLVDICDPTYQSIFNKDSCKSKALEVAEKACKAVEVDECKDFVSNDSIIKVINDGNCIEKEDGQDILISLAVSKAAYNVICSKTSAGKYCPIVQYAIDKGYDEFFNKLDTYVEQIDLVGDAKDLITTVIPKDVLVAVGDNCRDNECNNKVLEIIGMAEALKQQASSKLKIDVEKIYPNAYALYNTYAQSYKDMKCSTIDGGEDGERDSASSNKKITLTFAMMLIISVFY</sequence>
<comment type="caution">
    <text evidence="2">The sequence shown here is derived from an EMBL/GenBank/DDBJ whole genome shotgun (WGS) entry which is preliminary data.</text>
</comment>
<keyword evidence="1" id="KW-0732">Signal</keyword>
<organism evidence="2 3">
    <name type="scientific">Neocallimastix californiae</name>
    <dbReference type="NCBI Taxonomy" id="1754190"/>
    <lineage>
        <taxon>Eukaryota</taxon>
        <taxon>Fungi</taxon>
        <taxon>Fungi incertae sedis</taxon>
        <taxon>Chytridiomycota</taxon>
        <taxon>Chytridiomycota incertae sedis</taxon>
        <taxon>Neocallimastigomycetes</taxon>
        <taxon>Neocallimastigales</taxon>
        <taxon>Neocallimastigaceae</taxon>
        <taxon>Neocallimastix</taxon>
    </lineage>
</organism>
<dbReference type="AlphaFoldDB" id="A0A1Y2EPG2"/>
<feature type="signal peptide" evidence="1">
    <location>
        <begin position="1"/>
        <end position="20"/>
    </location>
</feature>
<evidence type="ECO:0000313" key="2">
    <source>
        <dbReference type="EMBL" id="ORY73164.1"/>
    </source>
</evidence>
<dbReference type="EMBL" id="MCOG01000035">
    <property type="protein sequence ID" value="ORY73164.1"/>
    <property type="molecule type" value="Genomic_DNA"/>
</dbReference>
<accession>A0A1Y2EPG2</accession>
<feature type="chain" id="PRO_5012124144" evidence="1">
    <location>
        <begin position="21"/>
        <end position="300"/>
    </location>
</feature>
<evidence type="ECO:0000313" key="3">
    <source>
        <dbReference type="Proteomes" id="UP000193920"/>
    </source>
</evidence>
<keyword evidence="3" id="KW-1185">Reference proteome</keyword>
<gene>
    <name evidence="2" type="ORF">LY90DRAFT_699714</name>
</gene>
<name>A0A1Y2EPG2_9FUNG</name>
<proteinExistence type="predicted"/>
<protein>
    <submittedName>
        <fullName evidence="2">Uncharacterized protein</fullName>
    </submittedName>
</protein>
<dbReference type="Proteomes" id="UP000193920">
    <property type="component" value="Unassembled WGS sequence"/>
</dbReference>
<evidence type="ECO:0000256" key="1">
    <source>
        <dbReference type="SAM" id="SignalP"/>
    </source>
</evidence>